<evidence type="ECO:0000256" key="1">
    <source>
        <dbReference type="SAM" id="MobiDB-lite"/>
    </source>
</evidence>
<sequence>MISSSACNYEIVERHEIENEDCLRSQKSDTDSKRLTISAEERLMVTLSSKRKIQIGARNSFIIIFKRAHKFGALTLEEIVEDSKEQDSKQPGTESMELDEEEVHPEEPIISSLETARAMDIVRRFTEKNSGDPNILKYSDALDEFIYQHRAKNQKQKKLTDFFSSIINR</sequence>
<dbReference type="AlphaFoldDB" id="A0A915ERP1"/>
<organism evidence="2 3">
    <name type="scientific">Ditylenchus dipsaci</name>
    <dbReference type="NCBI Taxonomy" id="166011"/>
    <lineage>
        <taxon>Eukaryota</taxon>
        <taxon>Metazoa</taxon>
        <taxon>Ecdysozoa</taxon>
        <taxon>Nematoda</taxon>
        <taxon>Chromadorea</taxon>
        <taxon>Rhabditida</taxon>
        <taxon>Tylenchina</taxon>
        <taxon>Tylenchomorpha</taxon>
        <taxon>Sphaerularioidea</taxon>
        <taxon>Anguinidae</taxon>
        <taxon>Anguininae</taxon>
        <taxon>Ditylenchus</taxon>
    </lineage>
</organism>
<proteinExistence type="predicted"/>
<feature type="region of interest" description="Disordered" evidence="1">
    <location>
        <begin position="81"/>
        <end position="106"/>
    </location>
</feature>
<name>A0A915ERP1_9BILA</name>
<accession>A0A915ERP1</accession>
<dbReference type="WBParaSite" id="jg9071">
    <property type="protein sequence ID" value="jg9071"/>
    <property type="gene ID" value="jg9071"/>
</dbReference>
<keyword evidence="2" id="KW-1185">Reference proteome</keyword>
<protein>
    <submittedName>
        <fullName evidence="3">Uncharacterized protein</fullName>
    </submittedName>
</protein>
<dbReference type="Proteomes" id="UP000887574">
    <property type="component" value="Unplaced"/>
</dbReference>
<evidence type="ECO:0000313" key="2">
    <source>
        <dbReference type="Proteomes" id="UP000887574"/>
    </source>
</evidence>
<evidence type="ECO:0000313" key="3">
    <source>
        <dbReference type="WBParaSite" id="jg9071"/>
    </source>
</evidence>
<reference evidence="3" key="1">
    <citation type="submission" date="2022-11" db="UniProtKB">
        <authorList>
            <consortium name="WormBaseParasite"/>
        </authorList>
    </citation>
    <scope>IDENTIFICATION</scope>
</reference>